<dbReference type="Proteomes" id="UP000465360">
    <property type="component" value="Unassembled WGS sequence"/>
</dbReference>
<evidence type="ECO:0000313" key="2">
    <source>
        <dbReference type="Proteomes" id="UP000465360"/>
    </source>
</evidence>
<sequence>MFRQSAIAEIAVTQGITPRDQGPYQALTDGRSVSSVELEVVKQAVRLACRAPSVHNTQPWRWLVEDDVIHLYLDRHRVVPATDPSGRQAIISCGAVLDHFRVAMAASGWQANIVRFPYPKNPDHLAAIDFRPFRRVTVAEQNRAEAILQRRTDRLAFDCPTYWEAFESALRGTVDEGIAMLDVLDDDHRPRLVEASELSEELRRDDWTYHDELAWWTSPFTLSDGIPPSALASPSDRLRVDLARDFPSRNYRDHRPQVSADWAKILVLSTPADTPLDALRCGEMLSSVLLECTLAGMATCTLTHLVEANESRDIVRELIDHRGEPQVLVRVGVAPPFDNPSPPTPRRALSEVLQLEKGLVP</sequence>
<name>A0A7I9YKM2_MYCBU</name>
<dbReference type="SUPFAM" id="SSF55469">
    <property type="entry name" value="FMN-dependent nitroreductase-like"/>
    <property type="match status" value="2"/>
</dbReference>
<protein>
    <recommendedName>
        <fullName evidence="3">NAD(P)H nitroreductase acg</fullName>
    </recommendedName>
</protein>
<proteinExistence type="predicted"/>
<dbReference type="GO" id="GO:0016491">
    <property type="term" value="F:oxidoreductase activity"/>
    <property type="evidence" value="ECO:0007669"/>
    <property type="project" value="InterPro"/>
</dbReference>
<reference evidence="1 2" key="1">
    <citation type="journal article" date="2019" name="Emerg. Microbes Infect.">
        <title>Comprehensive subspecies identification of 175 nontuberculous mycobacteria species based on 7547 genomic profiles.</title>
        <authorList>
            <person name="Matsumoto Y."/>
            <person name="Kinjo T."/>
            <person name="Motooka D."/>
            <person name="Nabeya D."/>
            <person name="Jung N."/>
            <person name="Uechi K."/>
            <person name="Horii T."/>
            <person name="Iida T."/>
            <person name="Fujita J."/>
            <person name="Nakamura S."/>
        </authorList>
    </citation>
    <scope>NUCLEOTIDE SEQUENCE [LARGE SCALE GENOMIC DNA]</scope>
    <source>
        <strain evidence="1 2">JCM 30725</strain>
    </source>
</reference>
<dbReference type="AlphaFoldDB" id="A0A7I9YKM2"/>
<accession>A0A7I9YKM2</accession>
<gene>
    <name evidence="1" type="ORF">MBOU_12210</name>
</gene>
<dbReference type="InterPro" id="IPR000415">
    <property type="entry name" value="Nitroreductase-like"/>
</dbReference>
<dbReference type="Gene3D" id="3.40.109.10">
    <property type="entry name" value="NADH Oxidase"/>
    <property type="match status" value="2"/>
</dbReference>
<dbReference type="PANTHER" id="PTHR23026">
    <property type="entry name" value="NADPH NITROREDUCTASE"/>
    <property type="match status" value="1"/>
</dbReference>
<evidence type="ECO:0000313" key="1">
    <source>
        <dbReference type="EMBL" id="GFG89179.1"/>
    </source>
</evidence>
<evidence type="ECO:0008006" key="3">
    <source>
        <dbReference type="Google" id="ProtNLM"/>
    </source>
</evidence>
<comment type="caution">
    <text evidence="1">The sequence shown here is derived from an EMBL/GenBank/DDBJ whole genome shotgun (WGS) entry which is preliminary data.</text>
</comment>
<dbReference type="PANTHER" id="PTHR23026:SF123">
    <property type="entry name" value="NAD(P)H NITROREDUCTASE RV3131-RELATED"/>
    <property type="match status" value="1"/>
</dbReference>
<dbReference type="EMBL" id="BLKZ01000001">
    <property type="protein sequence ID" value="GFG89179.1"/>
    <property type="molecule type" value="Genomic_DNA"/>
</dbReference>
<dbReference type="InterPro" id="IPR050627">
    <property type="entry name" value="Nitroreductase/BluB"/>
</dbReference>
<dbReference type="NCBIfam" id="NF047509">
    <property type="entry name" value="Rv3131_FMN_oxido"/>
    <property type="match status" value="1"/>
</dbReference>
<keyword evidence="2" id="KW-1185">Reference proteome</keyword>
<organism evidence="1 2">
    <name type="scientific">Mycobacterium bourgelatii</name>
    <dbReference type="NCBI Taxonomy" id="1273442"/>
    <lineage>
        <taxon>Bacteria</taxon>
        <taxon>Bacillati</taxon>
        <taxon>Actinomycetota</taxon>
        <taxon>Actinomycetes</taxon>
        <taxon>Mycobacteriales</taxon>
        <taxon>Mycobacteriaceae</taxon>
        <taxon>Mycobacterium</taxon>
    </lineage>
</organism>